<evidence type="ECO:0000313" key="1">
    <source>
        <dbReference type="EMBL" id="TBU02414.1"/>
    </source>
</evidence>
<reference evidence="1 2" key="1">
    <citation type="submission" date="2017-12" db="EMBL/GenBank/DDBJ databases">
        <authorList>
            <person name="Pombert J.-F."/>
            <person name="Haag K.L."/>
            <person name="Ebert D."/>
        </authorList>
    </citation>
    <scope>NUCLEOTIDE SEQUENCE [LARGE SCALE GENOMIC DNA]</scope>
    <source>
        <strain evidence="1">IL-BN-2</strain>
    </source>
</reference>
<dbReference type="AlphaFoldDB" id="A0A4Q9L4M5"/>
<comment type="caution">
    <text evidence="1">The sequence shown here is derived from an EMBL/GenBank/DDBJ whole genome shotgun (WGS) entry which is preliminary data.</text>
</comment>
<dbReference type="EMBL" id="PIXR01001163">
    <property type="protein sequence ID" value="TBU02414.1"/>
    <property type="molecule type" value="Genomic_DNA"/>
</dbReference>
<dbReference type="Proteomes" id="UP000293045">
    <property type="component" value="Unassembled WGS sequence"/>
</dbReference>
<dbReference type="VEuPathDB" id="MicrosporidiaDB:CWI39_1163p0010"/>
<sequence length="365" mass="43257">MQNLYLEFTLIFMSDNYILCSSSSEENEENNLTKIEIPKKENLRYYSKKTFSLNFSYENFLFYKNRFIGKNSIPSIYDISFPDGSSWNNQNYIRKQIKKNTAFFHVNKWFSENLNSKFKDILSKKYKKIEEITKKEIKCEIINVIDNTVPITLPISHNFIPKKRNKYDELCSFILDYSKTNDLDSLQGKETSISSSCLYLIKESVLSRLLEKDTQIYFEVVFANGIKKYLFYDWMKEAFSYEESILKYMEERIEKNNSNEISIYKKDNKMFFIYFDTCFIANGKKVYCGSLKNNSLIYLEKEGINLITETEVINEKSIDLYISVLNGLELEIGEYILFNKNVYKHDNNGKRFKYTGLESICLKQT</sequence>
<protein>
    <submittedName>
        <fullName evidence="1">Uncharacterized protein</fullName>
    </submittedName>
</protein>
<name>A0A4Q9L4M5_9MICR</name>
<accession>A0A4Q9L4M5</accession>
<gene>
    <name evidence="1" type="ORF">CWI39_1163p0010</name>
</gene>
<organism evidence="1 2">
    <name type="scientific">Hamiltosporidium magnivora</name>
    <dbReference type="NCBI Taxonomy" id="148818"/>
    <lineage>
        <taxon>Eukaryota</taxon>
        <taxon>Fungi</taxon>
        <taxon>Fungi incertae sedis</taxon>
        <taxon>Microsporidia</taxon>
        <taxon>Dubosqiidae</taxon>
        <taxon>Hamiltosporidium</taxon>
    </lineage>
</organism>
<dbReference type="VEuPathDB" id="MicrosporidiaDB:CWI36_0024p0050"/>
<proteinExistence type="predicted"/>
<evidence type="ECO:0000313" key="2">
    <source>
        <dbReference type="Proteomes" id="UP000293045"/>
    </source>
</evidence>